<evidence type="ECO:0000313" key="2">
    <source>
        <dbReference type="Proteomes" id="UP000070284"/>
    </source>
</evidence>
<reference evidence="1 2" key="1">
    <citation type="journal article" date="2016" name="Sci. Rep.">
        <title>Metabolic traits of an uncultured archaeal lineage -MSBL1- from brine pools of the Red Sea.</title>
        <authorList>
            <person name="Mwirichia R."/>
            <person name="Alam I."/>
            <person name="Rashid M."/>
            <person name="Vinu M."/>
            <person name="Ba-Alawi W."/>
            <person name="Anthony Kamau A."/>
            <person name="Kamanda Ngugi D."/>
            <person name="Goker M."/>
            <person name="Klenk H.P."/>
            <person name="Bajic V."/>
            <person name="Stingl U."/>
        </authorList>
    </citation>
    <scope>NUCLEOTIDE SEQUENCE [LARGE SCALE GENOMIC DNA]</scope>
    <source>
        <strain evidence="1">SCGC-AAA259E19</strain>
    </source>
</reference>
<keyword evidence="2" id="KW-1185">Reference proteome</keyword>
<organism evidence="1 2">
    <name type="scientific">candidate division MSBL1 archaeon SCGC-AAA259E19</name>
    <dbReference type="NCBI Taxonomy" id="1698264"/>
    <lineage>
        <taxon>Archaea</taxon>
        <taxon>Methanobacteriati</taxon>
        <taxon>Methanobacteriota</taxon>
        <taxon>candidate division MSBL1</taxon>
    </lineage>
</organism>
<comment type="caution">
    <text evidence="1">The sequence shown here is derived from an EMBL/GenBank/DDBJ whole genome shotgun (WGS) entry which is preliminary data.</text>
</comment>
<protein>
    <submittedName>
        <fullName evidence="1">Uncharacterized protein</fullName>
    </submittedName>
</protein>
<dbReference type="Proteomes" id="UP000070284">
    <property type="component" value="Unassembled WGS sequence"/>
</dbReference>
<dbReference type="AlphaFoldDB" id="A0A133UEQ2"/>
<dbReference type="Pfam" id="PF03683">
    <property type="entry name" value="UPF0175"/>
    <property type="match status" value="1"/>
</dbReference>
<name>A0A133UEQ2_9EURY</name>
<evidence type="ECO:0000313" key="1">
    <source>
        <dbReference type="EMBL" id="KXA92683.1"/>
    </source>
</evidence>
<dbReference type="EMBL" id="LHXO01000143">
    <property type="protein sequence ID" value="KXA92683.1"/>
    <property type="molecule type" value="Genomic_DNA"/>
</dbReference>
<accession>A0A133UEQ2</accession>
<proteinExistence type="predicted"/>
<sequence>MSDEKGLDRSTLMRKLLEKKYKTMKKEETAEEYKKGQITLSKAAEEAETTIWVMEKFLIDSGYKSNYSIKDLERESSEIS</sequence>
<dbReference type="InterPro" id="IPR005368">
    <property type="entry name" value="UPF0175"/>
</dbReference>
<gene>
    <name evidence="1" type="ORF">AKJ65_07205</name>
</gene>